<name>A0AA35CIB0_9FIRM</name>
<evidence type="ECO:0000256" key="1">
    <source>
        <dbReference type="ARBA" id="ARBA00022723"/>
    </source>
</evidence>
<protein>
    <recommendedName>
        <fullName evidence="4">Zinc finger CHC2-type domain-containing protein</fullName>
    </recommendedName>
</protein>
<keyword evidence="2" id="KW-0863">Zinc-finger</keyword>
<dbReference type="InterPro" id="IPR050219">
    <property type="entry name" value="DnaG_primase"/>
</dbReference>
<dbReference type="InterPro" id="IPR036977">
    <property type="entry name" value="DNA_primase_Znf_CHC2"/>
</dbReference>
<evidence type="ECO:0000256" key="3">
    <source>
        <dbReference type="ARBA" id="ARBA00022833"/>
    </source>
</evidence>
<feature type="domain" description="Zinc finger CHC2-type" evidence="4">
    <location>
        <begin position="44"/>
        <end position="98"/>
    </location>
</feature>
<dbReference type="GO" id="GO:0008270">
    <property type="term" value="F:zinc ion binding"/>
    <property type="evidence" value="ECO:0007669"/>
    <property type="project" value="UniProtKB-KW"/>
</dbReference>
<dbReference type="GO" id="GO:0003899">
    <property type="term" value="F:DNA-directed RNA polymerase activity"/>
    <property type="evidence" value="ECO:0007669"/>
    <property type="project" value="InterPro"/>
</dbReference>
<keyword evidence="6" id="KW-1185">Reference proteome</keyword>
<keyword evidence="1" id="KW-0479">Metal-binding</keyword>
<keyword evidence="3" id="KW-0862">Zinc</keyword>
<dbReference type="InterPro" id="IPR002694">
    <property type="entry name" value="Znf_CHC2"/>
</dbReference>
<evidence type="ECO:0000256" key="2">
    <source>
        <dbReference type="ARBA" id="ARBA00022771"/>
    </source>
</evidence>
<dbReference type="GO" id="GO:0006269">
    <property type="term" value="P:DNA replication, synthesis of primer"/>
    <property type="evidence" value="ECO:0007669"/>
    <property type="project" value="TreeGrafter"/>
</dbReference>
<reference evidence="5" key="1">
    <citation type="submission" date="2022-03" db="EMBL/GenBank/DDBJ databases">
        <title>Complete genome sequence of Caldinitratiruptor microaerophilus.</title>
        <authorList>
            <person name="Mukaiyama R."/>
            <person name="Nishiyama T."/>
            <person name="Ueda K."/>
        </authorList>
    </citation>
    <scope>NUCLEOTIDE SEQUENCE</scope>
    <source>
        <strain evidence="5">JCM 16183</strain>
    </source>
</reference>
<gene>
    <name evidence="5" type="ORF">caldi_07140</name>
</gene>
<dbReference type="SMART" id="SM00400">
    <property type="entry name" value="ZnF_CHCC"/>
    <property type="match status" value="1"/>
</dbReference>
<evidence type="ECO:0000313" key="5">
    <source>
        <dbReference type="EMBL" id="BDG59624.1"/>
    </source>
</evidence>
<dbReference type="Proteomes" id="UP001163687">
    <property type="component" value="Chromosome"/>
</dbReference>
<dbReference type="PANTHER" id="PTHR30313">
    <property type="entry name" value="DNA PRIMASE"/>
    <property type="match status" value="1"/>
</dbReference>
<dbReference type="EMBL" id="AP025628">
    <property type="protein sequence ID" value="BDG59624.1"/>
    <property type="molecule type" value="Genomic_DNA"/>
</dbReference>
<dbReference type="Pfam" id="PF01807">
    <property type="entry name" value="Zn_ribbon_DnaG"/>
    <property type="match status" value="1"/>
</dbReference>
<accession>A0AA35CIB0</accession>
<dbReference type="PANTHER" id="PTHR30313:SF2">
    <property type="entry name" value="DNA PRIMASE"/>
    <property type="match status" value="1"/>
</dbReference>
<dbReference type="SUPFAM" id="SSF57783">
    <property type="entry name" value="Zinc beta-ribbon"/>
    <property type="match status" value="1"/>
</dbReference>
<sequence>MTILAHHRYSVHPPPSERVRGQVKDWLPIFAALGVTLRGRGPWLSGRCPFHDDHSPSFSANRTTGSWRCWSGCGSGSVFDLAARLRGIPFGEAVRLVADIAGVPMNPPPRRRSGPPRMWGTWR</sequence>
<dbReference type="AlphaFoldDB" id="A0AA35CIB0"/>
<evidence type="ECO:0000259" key="4">
    <source>
        <dbReference type="SMART" id="SM00400"/>
    </source>
</evidence>
<proteinExistence type="predicted"/>
<dbReference type="Gene3D" id="3.90.580.10">
    <property type="entry name" value="Zinc finger, CHC2-type domain"/>
    <property type="match status" value="1"/>
</dbReference>
<dbReference type="KEGG" id="cmic:caldi_07140"/>
<evidence type="ECO:0000313" key="6">
    <source>
        <dbReference type="Proteomes" id="UP001163687"/>
    </source>
</evidence>
<organism evidence="5 6">
    <name type="scientific">Caldinitratiruptor microaerophilus</name>
    <dbReference type="NCBI Taxonomy" id="671077"/>
    <lineage>
        <taxon>Bacteria</taxon>
        <taxon>Bacillati</taxon>
        <taxon>Bacillota</taxon>
        <taxon>Clostridia</taxon>
        <taxon>Eubacteriales</taxon>
        <taxon>Symbiobacteriaceae</taxon>
        <taxon>Caldinitratiruptor</taxon>
    </lineage>
</organism>
<dbReference type="GO" id="GO:0003677">
    <property type="term" value="F:DNA binding"/>
    <property type="evidence" value="ECO:0007669"/>
    <property type="project" value="InterPro"/>
</dbReference>
<dbReference type="GO" id="GO:0005737">
    <property type="term" value="C:cytoplasm"/>
    <property type="evidence" value="ECO:0007669"/>
    <property type="project" value="TreeGrafter"/>
</dbReference>